<dbReference type="InterPro" id="IPR011990">
    <property type="entry name" value="TPR-like_helical_dom_sf"/>
</dbReference>
<dbReference type="GO" id="GO:0003677">
    <property type="term" value="F:DNA binding"/>
    <property type="evidence" value="ECO:0007669"/>
    <property type="project" value="UniProtKB-KW"/>
</dbReference>
<keyword evidence="1" id="KW-0238">DNA-binding</keyword>
<gene>
    <name evidence="1" type="ORF">ADK38_39385</name>
</gene>
<dbReference type="Proteomes" id="UP000037020">
    <property type="component" value="Unassembled WGS sequence"/>
</dbReference>
<dbReference type="SUPFAM" id="SSF48452">
    <property type="entry name" value="TPR-like"/>
    <property type="match status" value="1"/>
</dbReference>
<proteinExistence type="predicted"/>
<dbReference type="EMBL" id="LGUT01003732">
    <property type="protein sequence ID" value="KOG78191.1"/>
    <property type="molecule type" value="Genomic_DNA"/>
</dbReference>
<evidence type="ECO:0000313" key="1">
    <source>
        <dbReference type="EMBL" id="KOG78191.1"/>
    </source>
</evidence>
<organism evidence="1 2">
    <name type="scientific">Streptomyces varsoviensis</name>
    <dbReference type="NCBI Taxonomy" id="67373"/>
    <lineage>
        <taxon>Bacteria</taxon>
        <taxon>Bacillati</taxon>
        <taxon>Actinomycetota</taxon>
        <taxon>Actinomycetes</taxon>
        <taxon>Kitasatosporales</taxon>
        <taxon>Streptomycetaceae</taxon>
        <taxon>Streptomyces</taxon>
    </lineage>
</organism>
<comment type="caution">
    <text evidence="1">The sequence shown here is derived from an EMBL/GenBank/DDBJ whole genome shotgun (WGS) entry which is preliminary data.</text>
</comment>
<evidence type="ECO:0000313" key="2">
    <source>
        <dbReference type="Proteomes" id="UP000037020"/>
    </source>
</evidence>
<keyword evidence="2" id="KW-1185">Reference proteome</keyword>
<feature type="non-terminal residue" evidence="1">
    <location>
        <position position="1"/>
    </location>
</feature>
<sequence length="394" mass="41836">AELGARLGCSASAISRLERHGHHADLALLRHAADRVGMPTHVLAASLGLGPCPATTVAAQERCAEEDSMRRRTLLGAATLAPPLTLLTGVDTALASVPAPTGSVTAIAARLAAARRLFDTGQHARLLAELPGLLGDAHEAAHSREEIALARLSSCYRLAAEVLLKIGEYERARRAADRATITADLSGSPLAAVAAARSMSIVLRHQDQPDAAQDLILDAATRTEATGLKTDAQTSAYAQVLCTTAYTAARSGDRGQALSLLGEAARAARRLPDRAPAEGRFLPFTPAQATLYQVSVRWALGDAGAALDAGRTLHEDQFATHERKGRMHTDLARAWWQWGKAEQTATELLLALRVSPGEVRDRPSIRKVVTELRSRHPRVPGVRELVAATGPNTN</sequence>
<accession>A0ABR5IUX1</accession>
<name>A0ABR5IUX1_9ACTN</name>
<reference evidence="1 2" key="1">
    <citation type="submission" date="2015-07" db="EMBL/GenBank/DDBJ databases">
        <authorList>
            <person name="Ju K.-S."/>
            <person name="Doroghazi J.R."/>
            <person name="Metcalf W.W."/>
        </authorList>
    </citation>
    <scope>NUCLEOTIDE SEQUENCE [LARGE SCALE GENOMIC DNA]</scope>
    <source>
        <strain evidence="1 2">NRRL B-3589</strain>
    </source>
</reference>
<protein>
    <submittedName>
        <fullName evidence="1">DNA-binding protein</fullName>
    </submittedName>
</protein>